<dbReference type="InterPro" id="IPR016181">
    <property type="entry name" value="Acyl_CoA_acyltransferase"/>
</dbReference>
<comment type="caution">
    <text evidence="10">The sequence shown here is derived from an EMBL/GenBank/DDBJ whole genome shotgun (WGS) entry which is preliminary data.</text>
</comment>
<dbReference type="PANTHER" id="PTHR11377:SF5">
    <property type="entry name" value="GLYCYLPEPTIDE N-TETRADECANOYLTRANSFERASE"/>
    <property type="match status" value="1"/>
</dbReference>
<dbReference type="STRING" id="1754191.A0A1Y1V7Q6"/>
<accession>A0A1Y1V7Q6</accession>
<dbReference type="SUPFAM" id="SSF55729">
    <property type="entry name" value="Acyl-CoA N-acyltransferases (Nat)"/>
    <property type="match status" value="2"/>
</dbReference>
<evidence type="ECO:0000313" key="10">
    <source>
        <dbReference type="EMBL" id="ORX49326.1"/>
    </source>
</evidence>
<dbReference type="Pfam" id="PF02799">
    <property type="entry name" value="NMT_C"/>
    <property type="match status" value="1"/>
</dbReference>
<evidence type="ECO:0000256" key="2">
    <source>
        <dbReference type="ARBA" id="ARBA00012923"/>
    </source>
</evidence>
<feature type="domain" description="Glycylpeptide N-tetradecanoyltransferase N-terminal" evidence="8">
    <location>
        <begin position="62"/>
        <end position="221"/>
    </location>
</feature>
<dbReference type="PROSITE" id="PS00976">
    <property type="entry name" value="NMT_2"/>
    <property type="match status" value="1"/>
</dbReference>
<dbReference type="InterPro" id="IPR022676">
    <property type="entry name" value="NMT_N"/>
</dbReference>
<sequence length="427" mass="49520">MSGKDNMTEEQKKALKQSLQAFINQLSLQQTTAEAEPEKPEFKFWKTQPVPAIDEEVKEDGPIEADTPYDQIQKEEYALPASFTWCNVNIDEEKELNELYTLLTENYVEDDDALFRFDYSSDFLKWALQPPGWKPQWLLGVRVKSNNKLVAFISGIPSTVRIHEHEQKLVEINFLCVHKKLRTKRLAPVLIKEVTRRIHLEGIFQALYTAGVHLPKPISVCRYYHRSLNPKKLIEVQFSHLRRNKTMAQTIKYFRLPEKPLLPGFREMKEEDIDAVQELLNNYLNKFEVAPIFSRDDIQHWLIPRKDVIFSYVVEKDGKITDFISFYNLSSSVIGNPKHKDIKAAYLFYYCPEGNGSKYSANRALINDALIVAKSEGFDVFNCLNLMDNDDVLDDLKFGKGDGLLNYYLYNYKCVDVKPKKLGVVLL</sequence>
<dbReference type="InterPro" id="IPR022678">
    <property type="entry name" value="NMT_CS"/>
</dbReference>
<keyword evidence="5 6" id="KW-0012">Acyltransferase</keyword>
<dbReference type="InterPro" id="IPR000903">
    <property type="entry name" value="NMT"/>
</dbReference>
<evidence type="ECO:0000259" key="9">
    <source>
        <dbReference type="Pfam" id="PF02799"/>
    </source>
</evidence>
<dbReference type="EC" id="2.3.1.97" evidence="2 6"/>
<comment type="function">
    <text evidence="6">Adds a myristoyl group to the N-terminal glycine residue of certain cellular proteins.</text>
</comment>
<protein>
    <recommendedName>
        <fullName evidence="3 6">Glycylpeptide N-tetradecanoyltransferase</fullName>
        <ecNumber evidence="2 6">2.3.1.97</ecNumber>
    </recommendedName>
</protein>
<evidence type="ECO:0000256" key="1">
    <source>
        <dbReference type="ARBA" id="ARBA00009469"/>
    </source>
</evidence>
<dbReference type="PIRSF" id="PIRSF015892">
    <property type="entry name" value="N-myristl_transf"/>
    <property type="match status" value="1"/>
</dbReference>
<dbReference type="FunFam" id="3.40.630.170:FF:000001">
    <property type="entry name" value="Glycylpeptide N-tetradecanoyltransferase"/>
    <property type="match status" value="1"/>
</dbReference>
<evidence type="ECO:0000259" key="8">
    <source>
        <dbReference type="Pfam" id="PF01233"/>
    </source>
</evidence>
<comment type="catalytic activity">
    <reaction evidence="6">
        <text>N-terminal glycyl-[protein] + tetradecanoyl-CoA = N-tetradecanoylglycyl-[protein] + CoA + H(+)</text>
        <dbReference type="Rhea" id="RHEA:15521"/>
        <dbReference type="Rhea" id="RHEA-COMP:12666"/>
        <dbReference type="Rhea" id="RHEA-COMP:12667"/>
        <dbReference type="ChEBI" id="CHEBI:15378"/>
        <dbReference type="ChEBI" id="CHEBI:57287"/>
        <dbReference type="ChEBI" id="CHEBI:57385"/>
        <dbReference type="ChEBI" id="CHEBI:64723"/>
        <dbReference type="ChEBI" id="CHEBI:133050"/>
        <dbReference type="EC" id="2.3.1.97"/>
    </reaction>
</comment>
<dbReference type="FunFam" id="3.40.630.30:FF:000042">
    <property type="entry name" value="Glycylpeptide N-tetradecanoyltransferase"/>
    <property type="match status" value="1"/>
</dbReference>
<feature type="domain" description="Glycylpeptide N-tetradecanoyltransferase C-terminal" evidence="9">
    <location>
        <begin position="235"/>
        <end position="419"/>
    </location>
</feature>
<dbReference type="PANTHER" id="PTHR11377">
    <property type="entry name" value="N-MYRISTOYL TRANSFERASE"/>
    <property type="match status" value="1"/>
</dbReference>
<dbReference type="AlphaFoldDB" id="A0A1Y1V7Q6"/>
<keyword evidence="4 6" id="KW-0808">Transferase</keyword>
<proteinExistence type="inferred from homology"/>
<dbReference type="OrthoDB" id="60315at2759"/>
<evidence type="ECO:0000256" key="3">
    <source>
        <dbReference type="ARBA" id="ARBA00022240"/>
    </source>
</evidence>
<reference evidence="10 11" key="1">
    <citation type="submission" date="2016-08" db="EMBL/GenBank/DDBJ databases">
        <title>Genomes of anaerobic fungi encode conserved fungal cellulosomes for biomass hydrolysis.</title>
        <authorList>
            <consortium name="DOE Joint Genome Institute"/>
            <person name="Haitjema C.H."/>
            <person name="Gilmore S.P."/>
            <person name="Henske J.K."/>
            <person name="Solomon K.V."/>
            <person name="De Groot R."/>
            <person name="Kuo A."/>
            <person name="Mondo S.J."/>
            <person name="Salamov A.A."/>
            <person name="Labutti K."/>
            <person name="Zhao Z."/>
            <person name="Chiniquy J."/>
            <person name="Barry K."/>
            <person name="Brewer H.M."/>
            <person name="Purvine S.O."/>
            <person name="Wright A.T."/>
            <person name="Boxma B."/>
            <person name="Van Alen T."/>
            <person name="Hackstein J.H."/>
            <person name="Baker S.E."/>
            <person name="Grigoriev I.V."/>
            <person name="O'Malley M.A."/>
        </authorList>
    </citation>
    <scope>NUCLEOTIDE SEQUENCE [LARGE SCALE GENOMIC DNA]</scope>
    <source>
        <strain evidence="11">finn</strain>
    </source>
</reference>
<organism evidence="10 11">
    <name type="scientific">Piromyces finnis</name>
    <dbReference type="NCBI Taxonomy" id="1754191"/>
    <lineage>
        <taxon>Eukaryota</taxon>
        <taxon>Fungi</taxon>
        <taxon>Fungi incertae sedis</taxon>
        <taxon>Chytridiomycota</taxon>
        <taxon>Chytridiomycota incertae sedis</taxon>
        <taxon>Neocallimastigomycetes</taxon>
        <taxon>Neocallimastigales</taxon>
        <taxon>Neocallimastigaceae</taxon>
        <taxon>Piromyces</taxon>
    </lineage>
</organism>
<evidence type="ECO:0000256" key="5">
    <source>
        <dbReference type="ARBA" id="ARBA00023315"/>
    </source>
</evidence>
<gene>
    <name evidence="10" type="ORF">BCR36DRAFT_583920</name>
</gene>
<dbReference type="Proteomes" id="UP000193719">
    <property type="component" value="Unassembled WGS sequence"/>
</dbReference>
<comment type="similarity">
    <text evidence="1 7">Belongs to the NMT family.</text>
</comment>
<dbReference type="EMBL" id="MCFH01000024">
    <property type="protein sequence ID" value="ORX49326.1"/>
    <property type="molecule type" value="Genomic_DNA"/>
</dbReference>
<dbReference type="Pfam" id="PF01233">
    <property type="entry name" value="NMT"/>
    <property type="match status" value="1"/>
</dbReference>
<evidence type="ECO:0000256" key="4">
    <source>
        <dbReference type="ARBA" id="ARBA00022679"/>
    </source>
</evidence>
<evidence type="ECO:0000313" key="11">
    <source>
        <dbReference type="Proteomes" id="UP000193719"/>
    </source>
</evidence>
<dbReference type="GO" id="GO:0005829">
    <property type="term" value="C:cytosol"/>
    <property type="evidence" value="ECO:0007669"/>
    <property type="project" value="EnsemblFungi"/>
</dbReference>
<keyword evidence="11" id="KW-1185">Reference proteome</keyword>
<name>A0A1Y1V7Q6_9FUNG</name>
<dbReference type="PROSITE" id="PS00975">
    <property type="entry name" value="NMT_1"/>
    <property type="match status" value="1"/>
</dbReference>
<dbReference type="GO" id="GO:0004379">
    <property type="term" value="F:glycylpeptide N-tetradecanoyltransferase activity"/>
    <property type="evidence" value="ECO:0007669"/>
    <property type="project" value="UniProtKB-EC"/>
</dbReference>
<reference evidence="10 11" key="2">
    <citation type="submission" date="2016-08" db="EMBL/GenBank/DDBJ databases">
        <title>Pervasive Adenine N6-methylation of Active Genes in Fungi.</title>
        <authorList>
            <consortium name="DOE Joint Genome Institute"/>
            <person name="Mondo S.J."/>
            <person name="Dannebaum R.O."/>
            <person name="Kuo R.C."/>
            <person name="Labutti K."/>
            <person name="Haridas S."/>
            <person name="Kuo A."/>
            <person name="Salamov A."/>
            <person name="Ahrendt S.R."/>
            <person name="Lipzen A."/>
            <person name="Sullivan W."/>
            <person name="Andreopoulos W.B."/>
            <person name="Clum A."/>
            <person name="Lindquist E."/>
            <person name="Daum C."/>
            <person name="Ramamoorthy G.K."/>
            <person name="Gryganskyi A."/>
            <person name="Culley D."/>
            <person name="Magnuson J.K."/>
            <person name="James T.Y."/>
            <person name="O'Malley M.A."/>
            <person name="Stajich J.E."/>
            <person name="Spatafora J.W."/>
            <person name="Visel A."/>
            <person name="Grigoriev I.V."/>
        </authorList>
    </citation>
    <scope>NUCLEOTIDE SEQUENCE [LARGE SCALE GENOMIC DNA]</scope>
    <source>
        <strain evidence="11">finn</strain>
    </source>
</reference>
<evidence type="ECO:0000256" key="7">
    <source>
        <dbReference type="RuleBase" id="RU004178"/>
    </source>
</evidence>
<dbReference type="Gene3D" id="3.40.630.170">
    <property type="match status" value="1"/>
</dbReference>
<evidence type="ECO:0000256" key="6">
    <source>
        <dbReference type="RuleBase" id="RU000586"/>
    </source>
</evidence>
<dbReference type="InterPro" id="IPR022677">
    <property type="entry name" value="NMT_C"/>
</dbReference>